<evidence type="ECO:0000256" key="6">
    <source>
        <dbReference type="SAM" id="Phobius"/>
    </source>
</evidence>
<feature type="region of interest" description="Disordered" evidence="5">
    <location>
        <begin position="1"/>
        <end position="25"/>
    </location>
</feature>
<organism evidence="7 8">
    <name type="scientific">Ramularia collo-cygni</name>
    <dbReference type="NCBI Taxonomy" id="112498"/>
    <lineage>
        <taxon>Eukaryota</taxon>
        <taxon>Fungi</taxon>
        <taxon>Dikarya</taxon>
        <taxon>Ascomycota</taxon>
        <taxon>Pezizomycotina</taxon>
        <taxon>Dothideomycetes</taxon>
        <taxon>Dothideomycetidae</taxon>
        <taxon>Mycosphaerellales</taxon>
        <taxon>Mycosphaerellaceae</taxon>
        <taxon>Ramularia</taxon>
    </lineage>
</organism>
<feature type="transmembrane region" description="Helical" evidence="6">
    <location>
        <begin position="337"/>
        <end position="357"/>
    </location>
</feature>
<dbReference type="Proteomes" id="UP000225277">
    <property type="component" value="Unassembled WGS sequence"/>
</dbReference>
<feature type="transmembrane region" description="Helical" evidence="6">
    <location>
        <begin position="253"/>
        <end position="272"/>
    </location>
</feature>
<keyword evidence="2 6" id="KW-0812">Transmembrane</keyword>
<feature type="transmembrane region" description="Helical" evidence="6">
    <location>
        <begin position="107"/>
        <end position="129"/>
    </location>
</feature>
<dbReference type="OrthoDB" id="2901184at2759"/>
<dbReference type="PANTHER" id="PTHR31162:SF0">
    <property type="entry name" value="MALIC ACID TRANSPORT PROTEIN"/>
    <property type="match status" value="1"/>
</dbReference>
<dbReference type="AlphaFoldDB" id="A0A2D3V1S3"/>
<gene>
    <name evidence="7" type="ORF">RCC_00157</name>
</gene>
<dbReference type="PANTHER" id="PTHR31162">
    <property type="entry name" value="MALIC ACID TRANSPORT PROTEIN-RELATED"/>
    <property type="match status" value="1"/>
</dbReference>
<dbReference type="Pfam" id="PF03595">
    <property type="entry name" value="SLAC1"/>
    <property type="match status" value="1"/>
</dbReference>
<dbReference type="GO" id="GO:0015140">
    <property type="term" value="F:malate transmembrane transporter activity"/>
    <property type="evidence" value="ECO:0007669"/>
    <property type="project" value="InterPro"/>
</dbReference>
<evidence type="ECO:0000256" key="3">
    <source>
        <dbReference type="ARBA" id="ARBA00022989"/>
    </source>
</evidence>
<keyword evidence="4 6" id="KW-0472">Membrane</keyword>
<feature type="transmembrane region" description="Helical" evidence="6">
    <location>
        <begin position="363"/>
        <end position="385"/>
    </location>
</feature>
<dbReference type="STRING" id="112498.A0A2D3V1S3"/>
<feature type="transmembrane region" description="Helical" evidence="6">
    <location>
        <begin position="292"/>
        <end position="325"/>
    </location>
</feature>
<accession>A0A2D3V1S3</accession>
<feature type="transmembrane region" description="Helical" evidence="6">
    <location>
        <begin position="74"/>
        <end position="95"/>
    </location>
</feature>
<evidence type="ECO:0000256" key="2">
    <source>
        <dbReference type="ARBA" id="ARBA00022692"/>
    </source>
</evidence>
<feature type="transmembrane region" description="Helical" evidence="6">
    <location>
        <begin position="141"/>
        <end position="170"/>
    </location>
</feature>
<evidence type="ECO:0000313" key="7">
    <source>
        <dbReference type="EMBL" id="CZT14183.1"/>
    </source>
</evidence>
<dbReference type="RefSeq" id="XP_023621081.1">
    <property type="nucleotide sequence ID" value="XM_023765313.1"/>
</dbReference>
<comment type="subcellular location">
    <subcellularLocation>
        <location evidence="1">Membrane</location>
        <topology evidence="1">Multi-pass membrane protein</topology>
    </subcellularLocation>
</comment>
<dbReference type="Gene3D" id="1.50.10.150">
    <property type="entry name" value="Voltage-dependent anion channel"/>
    <property type="match status" value="1"/>
</dbReference>
<keyword evidence="8" id="KW-1185">Reference proteome</keyword>
<dbReference type="InterPro" id="IPR038665">
    <property type="entry name" value="Voltage-dep_anion_channel_sf"/>
</dbReference>
<proteinExistence type="predicted"/>
<sequence length="403" mass="45341">MAESSDSDPRSQENGSVEESHAHKFEHPKHRRLPFRQWVETNMNWSWFTCTQSTGGIASLLYACPKRFDGLDTIGTIIFIFNIVLFLTFTTLMAIRWTGNPSKIRDCFIKAPECYFFGSFWLTCATMIIDMQQYGVPHTGPWLLVAIRICFWTYAAITLVSTTLHLTFLIKYTPVEIHEFNPAIFLLVLNAMLTGTVAAIIAADQPPAQRLPIIVAGVAYQGLGWTVCTFFLNLLIARLLAKGWPNPPHTRQGLFIMVGTSGYTIVALIGLARATNPLPYGYFNTHPMAGEVLLIVATWFGVFLWVFTFWVFSLASCINLFGLFIKEDRKNLKFGNVAWSLVFPVVGFTLSTVYLGEELESQGILWVSVGMTIMVISFWLLDLALMAKTIVISMFLDPRVKLS</sequence>
<dbReference type="InterPro" id="IPR030185">
    <property type="entry name" value="Mae1"/>
</dbReference>
<name>A0A2D3V1S3_9PEZI</name>
<dbReference type="GO" id="GO:0016020">
    <property type="term" value="C:membrane"/>
    <property type="evidence" value="ECO:0007669"/>
    <property type="project" value="UniProtKB-SubCell"/>
</dbReference>
<evidence type="ECO:0000256" key="1">
    <source>
        <dbReference type="ARBA" id="ARBA00004141"/>
    </source>
</evidence>
<dbReference type="CDD" id="cd09317">
    <property type="entry name" value="TDT_Mae1_like"/>
    <property type="match status" value="1"/>
</dbReference>
<feature type="transmembrane region" description="Helical" evidence="6">
    <location>
        <begin position="182"/>
        <end position="203"/>
    </location>
</feature>
<feature type="transmembrane region" description="Helical" evidence="6">
    <location>
        <begin position="223"/>
        <end position="241"/>
    </location>
</feature>
<keyword evidence="3 6" id="KW-1133">Transmembrane helix</keyword>
<reference evidence="7 8" key="1">
    <citation type="submission" date="2016-03" db="EMBL/GenBank/DDBJ databases">
        <authorList>
            <person name="Ploux O."/>
        </authorList>
    </citation>
    <scope>NUCLEOTIDE SEQUENCE [LARGE SCALE GENOMIC DNA]</scope>
    <source>
        <strain evidence="7 8">URUG2</strain>
    </source>
</reference>
<evidence type="ECO:0000256" key="4">
    <source>
        <dbReference type="ARBA" id="ARBA00023136"/>
    </source>
</evidence>
<dbReference type="GeneID" id="35595561"/>
<evidence type="ECO:0000313" key="8">
    <source>
        <dbReference type="Proteomes" id="UP000225277"/>
    </source>
</evidence>
<evidence type="ECO:0000256" key="5">
    <source>
        <dbReference type="SAM" id="MobiDB-lite"/>
    </source>
</evidence>
<dbReference type="InterPro" id="IPR004695">
    <property type="entry name" value="SLAC1/Mae1/Ssu1/TehA"/>
</dbReference>
<dbReference type="EMBL" id="FJUY01000001">
    <property type="protein sequence ID" value="CZT14183.1"/>
    <property type="molecule type" value="Genomic_DNA"/>
</dbReference>
<protein>
    <submittedName>
        <fullName evidence="7">Related to C4-dicarboxylate transport protein mae1</fullName>
    </submittedName>
</protein>